<keyword evidence="4" id="KW-0539">Nucleus</keyword>
<proteinExistence type="inferred from homology"/>
<feature type="compositionally biased region" description="Basic and acidic residues" evidence="5">
    <location>
        <begin position="1300"/>
        <end position="1312"/>
    </location>
</feature>
<evidence type="ECO:0000256" key="1">
    <source>
        <dbReference type="ARBA" id="ARBA00004567"/>
    </source>
</evidence>
<evidence type="ECO:0000256" key="3">
    <source>
        <dbReference type="ARBA" id="ARBA00023132"/>
    </source>
</evidence>
<dbReference type="InterPro" id="IPR025574">
    <property type="entry name" value="Nucleoporin_FG_rpt"/>
</dbReference>
<keyword evidence="3" id="KW-0906">Nuclear pore complex</keyword>
<dbReference type="GO" id="GO:0005643">
    <property type="term" value="C:nuclear pore"/>
    <property type="evidence" value="ECO:0007669"/>
    <property type="project" value="UniProtKB-SubCell"/>
</dbReference>
<evidence type="ECO:0000256" key="5">
    <source>
        <dbReference type="SAM" id="MobiDB-lite"/>
    </source>
</evidence>
<dbReference type="Pfam" id="PF11905">
    <property type="entry name" value="DUF3425"/>
    <property type="match status" value="1"/>
</dbReference>
<dbReference type="OrthoDB" id="203824at2759"/>
<dbReference type="Gene3D" id="1.20.5.170">
    <property type="match status" value="1"/>
</dbReference>
<keyword evidence="3" id="KW-0509">mRNA transport</keyword>
<name>A0A8H4LAT7_9HYPO</name>
<dbReference type="CDD" id="cd14688">
    <property type="entry name" value="bZIP_YAP"/>
    <property type="match status" value="1"/>
</dbReference>
<sequence>MSLFGQTGNTTGGGLGGSLFGGGSGTSGTTGGGLFGQSTAQNQQTGTTGGGLFGQAAQNQQQSNTTGGGGLFGGLGANKPATGGGLFGQPQQQQTQNQSATPTGGLFGQSTTQQPGTTTGTGLFGQQAQNTQGGTTGGLFGNQQQTQQPKPSLFGSSLSQPATTAKPSLFGASMAMGQQQQPQQNAPSMLGGNALGGSTLQGSLFASQAPNGQSQQSQPAGAYFDSLFAKSQKADGKANMEDLPSLELGLGDLRHRLRKLQSKPSEKPLDGKAHYLLAASGVDPVVAAKDLGLLDVQGGRAERTTHGYAPSELDVETYLSNLQTKTTLSMIADGLERSVRDFDSFLEDNVTMEWEAQRKRIYQHFGITPREDTATSGRESQSAFGRSRRKSTAPSRAGRNSVLGKSTLQRSVIGTPSRIGAHQTDFSDVDRSSETGGLDGRVSSDDRVLRERQGRLSEKIRSLNTARLLKRPYPILSELAAVEQKSHEPHAPHVVEAYLAVMEIVGENPDAETTLNNATAKEREFADMYLNENPNSAKSVEMRKCILSGANTFLEKQFLREVESLIAKHPHEAKLGGLPDIVSKIKAYIRLRSARKDLVPDNTELQQVQGEYVWAIIFYLLRSGHVSEAAKYVNDNTNQFRGIDRTFATYLNNYAASEDRRITNRKLLDRCTNEYIQRSRNAPENSIDPFRMACYKVIGRIELGNRNLDGLNTDINDWIWLQFNLAREGDKTIEMAGESYGLAELQSSIREIGLKHFPKANSEDTNGSFGMFFYLQILSGMFEDAIAYLYPFSYVDAVHFGLALEFYGLLRPSDAMSPSNDLRSYSTKNLPQINFGRMIGYYTRDFRAADVVSAVDYLTLICLNRDLGGEAGQRHGNLCHEALRELVLETREFSKLIGDIRPDGRRIRGIIEERGSLIGLDAEDDFVNTVTLQAASFADENGRTTDSVLLYHLAGEYDTVVAIVSRALSEAVSLEIGEDPMRLMPVKPRAGGQEAEAGSSLSLAAIDDPVELAKTMMSMYERDAMFYRRIQDQNKVACRVLLEMSSIKGMVEAGQWAQCLDKIRSLEILPLEAGGDGSTIRAYASKFSGLSQPVSINVPNLLMWTIICCVRQREQLTSGQFSGNEGTRRMMVEQLKQMTLDLTTYTSQLRRKDQTGKEASRSSCLVVVGVLSRQGWISNPVPVSPRLRLAHPHRASLSTPHTQSTAEPESKAHAERGPVTSVLFALMSPGPEHREAGEGAAQSPAADPDDGAGSVAAKRDADTANAVGSPAAAGDDGGARKKKKTGPGSRGVANLTPEQLAKKRANDREAQRAIRERTKNQIETLERRIQELTNQQPYQELQAVLRAKEAVEQENADIKRRLAGIVAMLQPLIGQGKSLLYSPAYISPAQTYAPPVHPPGPLSVHSSHNNNNTNAASTPGSAASPPSHEPPPGQTHPQHWHPQLHHPHSAGTPSSSDCQATNQLNQQRHELRHGLELGPERLGLDFLLDSTQRVNRIQNGLNGAQDTPQFHHVPMKHDWTGVSHERALHSRPTSWGSQGRPAQPQQEQQYQGQHQNALSAVHTPESAHSPGYSPAMSSTGGHVHPRSDPSLVDCSTPIKNCAPTCPLDSLLLDFQSERRQRAADGLPTQDVVGPRYPSVSSLLNPANSVYSHPLSKFFTDILATFPDISTLPERVAVLYIMFLVMRWQIAPTQENYDRLPEWMTPRPSQLSIPHAAWLDHIPFPKMRDRLVRDHNPALFPFDNFFIPFTTTLTLSWPYEETDTLLQNPDSEELIINPVFERHLRNLDNWKLGDAFAKAFPNLVGTFNLDSQSTARPSSAGSR</sequence>
<feature type="compositionally biased region" description="Polar residues" evidence="5">
    <location>
        <begin position="1451"/>
        <end position="1461"/>
    </location>
</feature>
<dbReference type="GO" id="GO:0016973">
    <property type="term" value="P:poly(A)+ mRNA export from nucleus"/>
    <property type="evidence" value="ECO:0007669"/>
    <property type="project" value="TreeGrafter"/>
</dbReference>
<dbReference type="Pfam" id="PF04097">
    <property type="entry name" value="Nic96"/>
    <property type="match status" value="1"/>
</dbReference>
<feature type="compositionally biased region" description="Polar residues" evidence="5">
    <location>
        <begin position="1196"/>
        <end position="1207"/>
    </location>
</feature>
<keyword evidence="3" id="KW-0811">Translocation</keyword>
<feature type="compositionally biased region" description="Low complexity" evidence="5">
    <location>
        <begin position="1405"/>
        <end position="1426"/>
    </location>
</feature>
<dbReference type="InterPro" id="IPR007231">
    <property type="entry name" value="Nucleoporin_int_Nup93/Nic96"/>
</dbReference>
<feature type="compositionally biased region" description="Polar residues" evidence="5">
    <location>
        <begin position="154"/>
        <end position="166"/>
    </location>
</feature>
<feature type="compositionally biased region" description="Basic residues" evidence="5">
    <location>
        <begin position="1438"/>
        <end position="1448"/>
    </location>
</feature>
<accession>A0A8H4LAT7</accession>
<dbReference type="PANTHER" id="PTHR11225:SF4">
    <property type="entry name" value="NUCLEAR PORE COMPLEX PROTEIN NUP93"/>
    <property type="match status" value="1"/>
</dbReference>
<keyword evidence="3" id="KW-0653">Protein transport</keyword>
<dbReference type="InterPro" id="IPR021833">
    <property type="entry name" value="DUF3425"/>
</dbReference>
<keyword evidence="7" id="KW-1185">Reference proteome</keyword>
<feature type="compositionally biased region" description="Low complexity" evidence="5">
    <location>
        <begin position="88"/>
        <end position="98"/>
    </location>
</feature>
<dbReference type="GO" id="GO:0017056">
    <property type="term" value="F:structural constituent of nuclear pore"/>
    <property type="evidence" value="ECO:0007669"/>
    <property type="project" value="InterPro"/>
</dbReference>
<feature type="region of interest" description="Disordered" evidence="5">
    <location>
        <begin position="1"/>
        <end position="195"/>
    </location>
</feature>
<evidence type="ECO:0000256" key="4">
    <source>
        <dbReference type="ARBA" id="ARBA00023242"/>
    </source>
</evidence>
<organism evidence="6 7">
    <name type="scientific">Fusarium albosuccineum</name>
    <dbReference type="NCBI Taxonomy" id="1237068"/>
    <lineage>
        <taxon>Eukaryota</taxon>
        <taxon>Fungi</taxon>
        <taxon>Dikarya</taxon>
        <taxon>Ascomycota</taxon>
        <taxon>Pezizomycotina</taxon>
        <taxon>Sordariomycetes</taxon>
        <taxon>Hypocreomycetidae</taxon>
        <taxon>Hypocreales</taxon>
        <taxon>Nectriaceae</taxon>
        <taxon>Fusarium</taxon>
        <taxon>Fusarium decemcellulare species complex</taxon>
    </lineage>
</organism>
<dbReference type="EMBL" id="JAADYS010001150">
    <property type="protein sequence ID" value="KAF4464723.1"/>
    <property type="molecule type" value="Genomic_DNA"/>
</dbReference>
<evidence type="ECO:0000256" key="2">
    <source>
        <dbReference type="ARBA" id="ARBA00010186"/>
    </source>
</evidence>
<feature type="compositionally biased region" description="Gly residues" evidence="5">
    <location>
        <begin position="10"/>
        <end position="35"/>
    </location>
</feature>
<comment type="subcellular location">
    <subcellularLocation>
        <location evidence="1">Nucleus</location>
        <location evidence="1">Nuclear pore complex</location>
    </subcellularLocation>
</comment>
<feature type="compositionally biased region" description="Polar residues" evidence="5">
    <location>
        <begin position="403"/>
        <end position="414"/>
    </location>
</feature>
<feature type="region of interest" description="Disordered" evidence="5">
    <location>
        <begin position="367"/>
        <end position="446"/>
    </location>
</feature>
<keyword evidence="3" id="KW-0813">Transport</keyword>
<feature type="compositionally biased region" description="Low complexity" evidence="5">
    <location>
        <begin position="36"/>
        <end position="46"/>
    </location>
</feature>
<dbReference type="Pfam" id="PF13634">
    <property type="entry name" value="Nucleoporin_FG"/>
    <property type="match status" value="1"/>
</dbReference>
<comment type="caution">
    <text evidence="6">The sequence shown here is derived from an EMBL/GenBank/DDBJ whole genome shotgun (WGS) entry which is preliminary data.</text>
</comment>
<dbReference type="PANTHER" id="PTHR11225">
    <property type="entry name" value="NUCLEAR PORE COMPLEX PROTEIN NUP93 NUCLEOPORIN NUP93 DEAD EYE PROTEIN"/>
    <property type="match status" value="1"/>
</dbReference>
<evidence type="ECO:0000313" key="6">
    <source>
        <dbReference type="EMBL" id="KAF4464723.1"/>
    </source>
</evidence>
<reference evidence="6 7" key="1">
    <citation type="submission" date="2020-01" db="EMBL/GenBank/DDBJ databases">
        <title>Identification and distribution of gene clusters putatively required for synthesis of sphingolipid metabolism inhibitors in phylogenetically diverse species of the filamentous fungus Fusarium.</title>
        <authorList>
            <person name="Kim H.-S."/>
            <person name="Busman M."/>
            <person name="Brown D.W."/>
            <person name="Divon H."/>
            <person name="Uhlig S."/>
            <person name="Proctor R.H."/>
        </authorList>
    </citation>
    <scope>NUCLEOTIDE SEQUENCE [LARGE SCALE GENOMIC DNA]</scope>
    <source>
        <strain evidence="6 7">NRRL 20459</strain>
    </source>
</reference>
<feature type="region of interest" description="Disordered" evidence="5">
    <location>
        <begin position="1396"/>
        <end position="1461"/>
    </location>
</feature>
<dbReference type="Proteomes" id="UP000554235">
    <property type="component" value="Unassembled WGS sequence"/>
</dbReference>
<gene>
    <name evidence="6" type="ORF">FALBO_8440</name>
</gene>
<feature type="region of interest" description="Disordered" evidence="5">
    <location>
        <begin position="1523"/>
        <end position="1588"/>
    </location>
</feature>
<feature type="compositionally biased region" description="Low complexity" evidence="5">
    <location>
        <begin position="1538"/>
        <end position="1555"/>
    </location>
</feature>
<feature type="compositionally biased region" description="Polar residues" evidence="5">
    <location>
        <begin position="374"/>
        <end position="384"/>
    </location>
</feature>
<comment type="similarity">
    <text evidence="2">Belongs to the nucleoporin interacting component (NIC) family.</text>
</comment>
<feature type="compositionally biased region" description="Low complexity" evidence="5">
    <location>
        <begin position="54"/>
        <end position="65"/>
    </location>
</feature>
<feature type="region of interest" description="Disordered" evidence="5">
    <location>
        <begin position="1194"/>
        <end position="1216"/>
    </location>
</feature>
<protein>
    <submittedName>
        <fullName evidence="6">Nucleoporin NIC96</fullName>
    </submittedName>
</protein>
<dbReference type="GO" id="GO:0006606">
    <property type="term" value="P:protein import into nucleus"/>
    <property type="evidence" value="ECO:0007669"/>
    <property type="project" value="TreeGrafter"/>
</dbReference>
<feature type="compositionally biased region" description="Gly residues" evidence="5">
    <location>
        <begin position="66"/>
        <end position="87"/>
    </location>
</feature>
<feature type="compositionally biased region" description="Low complexity" evidence="5">
    <location>
        <begin position="108"/>
        <end position="133"/>
    </location>
</feature>
<feature type="region of interest" description="Disordered" evidence="5">
    <location>
        <begin position="1230"/>
        <end position="1312"/>
    </location>
</feature>
<evidence type="ECO:0000313" key="7">
    <source>
        <dbReference type="Proteomes" id="UP000554235"/>
    </source>
</evidence>